<name>A0A1Y2F1J8_PROLT</name>
<gene>
    <name evidence="2" type="ORF">BCR37DRAFT_121825</name>
</gene>
<evidence type="ECO:0000313" key="2">
    <source>
        <dbReference type="EMBL" id="ORY77761.1"/>
    </source>
</evidence>
<dbReference type="Proteomes" id="UP000193685">
    <property type="component" value="Unassembled WGS sequence"/>
</dbReference>
<dbReference type="AlphaFoldDB" id="A0A1Y2F1J8"/>
<comment type="caution">
    <text evidence="2">The sequence shown here is derived from an EMBL/GenBank/DDBJ whole genome shotgun (WGS) entry which is preliminary data.</text>
</comment>
<dbReference type="GeneID" id="63782597"/>
<sequence>MLSKHLSLIALLSPVCCETIVGSLFSFKFKTTDLLYCLNDPKAKLLDFGVNDKLGYLTSEQLAQLALYTDHSWKIDKDKLPNDRKQAVQEVFRKRSGKFLPADQQVFLACPTTANTEASNEYLSGSGMGVRLKRLQAHCVQAREETSDKGKIYFECFQWI</sequence>
<reference evidence="2 3" key="1">
    <citation type="submission" date="2016-07" db="EMBL/GenBank/DDBJ databases">
        <title>Pervasive Adenine N6-methylation of Active Genes in Fungi.</title>
        <authorList>
            <consortium name="DOE Joint Genome Institute"/>
            <person name="Mondo S.J."/>
            <person name="Dannebaum R.O."/>
            <person name="Kuo R.C."/>
            <person name="Labutti K."/>
            <person name="Haridas S."/>
            <person name="Kuo A."/>
            <person name="Salamov A."/>
            <person name="Ahrendt S.R."/>
            <person name="Lipzen A."/>
            <person name="Sullivan W."/>
            <person name="Andreopoulos W.B."/>
            <person name="Clum A."/>
            <person name="Lindquist E."/>
            <person name="Daum C."/>
            <person name="Ramamoorthy G.K."/>
            <person name="Gryganskyi A."/>
            <person name="Culley D."/>
            <person name="Magnuson J.K."/>
            <person name="James T.Y."/>
            <person name="O'Malley M.A."/>
            <person name="Stajich J.E."/>
            <person name="Spatafora J.W."/>
            <person name="Visel A."/>
            <person name="Grigoriev I.V."/>
        </authorList>
    </citation>
    <scope>NUCLEOTIDE SEQUENCE [LARGE SCALE GENOMIC DNA]</scope>
    <source>
        <strain evidence="2 3">12-1054</strain>
    </source>
</reference>
<keyword evidence="1" id="KW-0732">Signal</keyword>
<evidence type="ECO:0000256" key="1">
    <source>
        <dbReference type="SAM" id="SignalP"/>
    </source>
</evidence>
<evidence type="ECO:0000313" key="3">
    <source>
        <dbReference type="Proteomes" id="UP000193685"/>
    </source>
</evidence>
<dbReference type="RefSeq" id="XP_040723146.1">
    <property type="nucleotide sequence ID" value="XM_040865998.1"/>
</dbReference>
<dbReference type="EMBL" id="MCFI01000019">
    <property type="protein sequence ID" value="ORY77761.1"/>
    <property type="molecule type" value="Genomic_DNA"/>
</dbReference>
<protein>
    <submittedName>
        <fullName evidence="2">Uncharacterized protein</fullName>
    </submittedName>
</protein>
<accession>A0A1Y2F1J8</accession>
<feature type="signal peptide" evidence="1">
    <location>
        <begin position="1"/>
        <end position="17"/>
    </location>
</feature>
<keyword evidence="3" id="KW-1185">Reference proteome</keyword>
<feature type="chain" id="PRO_5013208923" evidence="1">
    <location>
        <begin position="18"/>
        <end position="160"/>
    </location>
</feature>
<proteinExistence type="predicted"/>
<organism evidence="2 3">
    <name type="scientific">Protomyces lactucae-debilis</name>
    <dbReference type="NCBI Taxonomy" id="2754530"/>
    <lineage>
        <taxon>Eukaryota</taxon>
        <taxon>Fungi</taxon>
        <taxon>Dikarya</taxon>
        <taxon>Ascomycota</taxon>
        <taxon>Taphrinomycotina</taxon>
        <taxon>Taphrinomycetes</taxon>
        <taxon>Taphrinales</taxon>
        <taxon>Protomycetaceae</taxon>
        <taxon>Protomyces</taxon>
    </lineage>
</organism>